<dbReference type="InterPro" id="IPR029045">
    <property type="entry name" value="ClpP/crotonase-like_dom_sf"/>
</dbReference>
<dbReference type="InterPro" id="IPR052165">
    <property type="entry name" value="Membrane_assoc_protease"/>
</dbReference>
<feature type="transmembrane region" description="Helical" evidence="5">
    <location>
        <begin position="215"/>
        <end position="238"/>
    </location>
</feature>
<evidence type="ECO:0000259" key="8">
    <source>
        <dbReference type="Pfam" id="PF24961"/>
    </source>
</evidence>
<dbReference type="InterPro" id="IPR002810">
    <property type="entry name" value="NfeD-like_C"/>
</dbReference>
<feature type="transmembrane region" description="Helical" evidence="5">
    <location>
        <begin position="245"/>
        <end position="264"/>
    </location>
</feature>
<dbReference type="GO" id="GO:0005886">
    <property type="term" value="C:plasma membrane"/>
    <property type="evidence" value="ECO:0007669"/>
    <property type="project" value="TreeGrafter"/>
</dbReference>
<dbReference type="OrthoDB" id="9806253at2"/>
<dbReference type="PANTHER" id="PTHR33507">
    <property type="entry name" value="INNER MEMBRANE PROTEIN YBBJ"/>
    <property type="match status" value="1"/>
</dbReference>
<reference evidence="11" key="1">
    <citation type="submission" date="2017-02" db="EMBL/GenBank/DDBJ databases">
        <authorList>
            <person name="Varghese N."/>
            <person name="Submissions S."/>
        </authorList>
    </citation>
    <scope>NUCLEOTIDE SEQUENCE [LARGE SCALE GENOMIC DNA]</scope>
    <source>
        <strain evidence="11">ATCC 35199</strain>
    </source>
</reference>
<accession>A0A1T4ZYC3</accession>
<sequence length="427" mass="45975">MKRILLIFALMLSIIPSLSFGASDNVYVIEISGEVNPGMLNYVRENIEDANNKNADLILFEVDTLGGRIDSAEKISQEILKSKVKTASYVNTKAESAGVLISISANSLYMAPASTIGSAEPIPNTEKTLSYWKSLLETTAEKRGRDPKLVAAMADSSIEIDNLVGKDKLLNLTTNKAKELNFSDGTMNSRQEIYEDLGLSAVNEIITMRKLSDNIIGFISSSLISQLLLTLGFVGLVVEVITPGFGFGGFLSIVGFSLFFAGSIISGSTTSFAIIVFLLGIILLLVEIFMPGFGIFGIAGIAGILGSIVMASTSVNQAIMSIGISLLITTIIVALIIKYLPKRNLSKTLFLGTNLDKENGFVSSKEDTSYIGMTAKTLTYLRPSGKIDIDGKMLDAISEGRYIEKDKIVVVLSVEGSRLKVKEKEGE</sequence>
<gene>
    <name evidence="10" type="ORF">SAMN02745120_0508</name>
</gene>
<dbReference type="Proteomes" id="UP000243406">
    <property type="component" value="Unassembled WGS sequence"/>
</dbReference>
<evidence type="ECO:0000313" key="10">
    <source>
        <dbReference type="EMBL" id="SKB27393.1"/>
    </source>
</evidence>
<keyword evidence="2 5" id="KW-0812">Transmembrane</keyword>
<comment type="subcellular location">
    <subcellularLocation>
        <location evidence="1">Membrane</location>
        <topology evidence="1">Multi-pass membrane protein</topology>
    </subcellularLocation>
</comment>
<name>A0A1T4ZYC3_9FIRM</name>
<keyword evidence="3 5" id="KW-1133">Transmembrane helix</keyword>
<dbReference type="SUPFAM" id="SSF52096">
    <property type="entry name" value="ClpP/crotonase"/>
    <property type="match status" value="1"/>
</dbReference>
<feature type="domain" description="NfeD-like C-terminal" evidence="7">
    <location>
        <begin position="369"/>
        <end position="422"/>
    </location>
</feature>
<dbReference type="RefSeq" id="WP_159446365.1">
    <property type="nucleotide sequence ID" value="NZ_FUYN01000001.1"/>
</dbReference>
<keyword evidence="10" id="KW-0645">Protease</keyword>
<feature type="chain" id="PRO_5013024400" evidence="6">
    <location>
        <begin position="22"/>
        <end position="427"/>
    </location>
</feature>
<dbReference type="GO" id="GO:0008233">
    <property type="term" value="F:peptidase activity"/>
    <property type="evidence" value="ECO:0007669"/>
    <property type="project" value="UniProtKB-KW"/>
</dbReference>
<evidence type="ECO:0000259" key="9">
    <source>
        <dbReference type="Pfam" id="PF25145"/>
    </source>
</evidence>
<evidence type="ECO:0000256" key="1">
    <source>
        <dbReference type="ARBA" id="ARBA00004141"/>
    </source>
</evidence>
<feature type="transmembrane region" description="Helical" evidence="5">
    <location>
        <begin position="318"/>
        <end position="337"/>
    </location>
</feature>
<dbReference type="AlphaFoldDB" id="A0A1T4ZYC3"/>
<evidence type="ECO:0000256" key="6">
    <source>
        <dbReference type="SAM" id="SignalP"/>
    </source>
</evidence>
<dbReference type="CDD" id="cd07021">
    <property type="entry name" value="Clp_protease_NfeD_like"/>
    <property type="match status" value="1"/>
</dbReference>
<evidence type="ECO:0000256" key="5">
    <source>
        <dbReference type="SAM" id="Phobius"/>
    </source>
</evidence>
<protein>
    <submittedName>
        <fullName evidence="10">Membrane-bound serine protease (ClpP class)</fullName>
    </submittedName>
</protein>
<feature type="transmembrane region" description="Helical" evidence="5">
    <location>
        <begin position="293"/>
        <end position="312"/>
    </location>
</feature>
<dbReference type="Gene3D" id="2.40.50.140">
    <property type="entry name" value="Nucleic acid-binding proteins"/>
    <property type="match status" value="1"/>
</dbReference>
<dbReference type="PANTHER" id="PTHR33507:SF3">
    <property type="entry name" value="INNER MEMBRANE PROTEIN YBBJ"/>
    <property type="match status" value="1"/>
</dbReference>
<dbReference type="Pfam" id="PF24961">
    <property type="entry name" value="NfeD_membrane"/>
    <property type="match status" value="1"/>
</dbReference>
<keyword evidence="6" id="KW-0732">Signal</keyword>
<dbReference type="EMBL" id="FUYN01000001">
    <property type="protein sequence ID" value="SKB27393.1"/>
    <property type="molecule type" value="Genomic_DNA"/>
</dbReference>
<feature type="transmembrane region" description="Helical" evidence="5">
    <location>
        <begin position="270"/>
        <end position="286"/>
    </location>
</feature>
<dbReference type="Pfam" id="PF01957">
    <property type="entry name" value="NfeD"/>
    <property type="match status" value="1"/>
</dbReference>
<keyword evidence="11" id="KW-1185">Reference proteome</keyword>
<dbReference type="InterPro" id="IPR056738">
    <property type="entry name" value="NfeD1b_N"/>
</dbReference>
<dbReference type="SUPFAM" id="SSF141322">
    <property type="entry name" value="NfeD domain-like"/>
    <property type="match status" value="1"/>
</dbReference>
<feature type="domain" description="NfeD1b N-terminal" evidence="9">
    <location>
        <begin position="25"/>
        <end position="201"/>
    </location>
</feature>
<evidence type="ECO:0000259" key="7">
    <source>
        <dbReference type="Pfam" id="PF01957"/>
    </source>
</evidence>
<evidence type="ECO:0000313" key="11">
    <source>
        <dbReference type="Proteomes" id="UP000243406"/>
    </source>
</evidence>
<evidence type="ECO:0000256" key="3">
    <source>
        <dbReference type="ARBA" id="ARBA00022989"/>
    </source>
</evidence>
<feature type="signal peptide" evidence="6">
    <location>
        <begin position="1"/>
        <end position="21"/>
    </location>
</feature>
<dbReference type="GO" id="GO:0006508">
    <property type="term" value="P:proteolysis"/>
    <property type="evidence" value="ECO:0007669"/>
    <property type="project" value="UniProtKB-KW"/>
</dbReference>
<dbReference type="InterPro" id="IPR056739">
    <property type="entry name" value="NfeD_membrane"/>
</dbReference>
<keyword evidence="10" id="KW-0378">Hydrolase</keyword>
<dbReference type="Gene3D" id="3.90.226.10">
    <property type="entry name" value="2-enoyl-CoA Hydratase, Chain A, domain 1"/>
    <property type="match status" value="1"/>
</dbReference>
<dbReference type="InterPro" id="IPR012340">
    <property type="entry name" value="NA-bd_OB-fold"/>
</dbReference>
<evidence type="ECO:0000256" key="2">
    <source>
        <dbReference type="ARBA" id="ARBA00022692"/>
    </source>
</evidence>
<feature type="domain" description="NfeD integral membrane" evidence="8">
    <location>
        <begin position="224"/>
        <end position="338"/>
    </location>
</feature>
<dbReference type="Pfam" id="PF25145">
    <property type="entry name" value="NfeD1b_N"/>
    <property type="match status" value="1"/>
</dbReference>
<organism evidence="10 11">
    <name type="scientific">Acetoanaerobium noterae</name>
    <dbReference type="NCBI Taxonomy" id="745369"/>
    <lineage>
        <taxon>Bacteria</taxon>
        <taxon>Bacillati</taxon>
        <taxon>Bacillota</taxon>
        <taxon>Clostridia</taxon>
        <taxon>Peptostreptococcales</taxon>
        <taxon>Filifactoraceae</taxon>
        <taxon>Acetoanaerobium</taxon>
    </lineage>
</organism>
<evidence type="ECO:0000256" key="4">
    <source>
        <dbReference type="ARBA" id="ARBA00023136"/>
    </source>
</evidence>
<proteinExistence type="predicted"/>
<keyword evidence="4 5" id="KW-0472">Membrane</keyword>